<organism evidence="1 2">
    <name type="scientific">Salinibacter ruber (strain M8)</name>
    <dbReference type="NCBI Taxonomy" id="761659"/>
    <lineage>
        <taxon>Bacteria</taxon>
        <taxon>Pseudomonadati</taxon>
        <taxon>Rhodothermota</taxon>
        <taxon>Rhodothermia</taxon>
        <taxon>Rhodothermales</taxon>
        <taxon>Salinibacteraceae</taxon>
        <taxon>Salinibacter</taxon>
    </lineage>
</organism>
<reference evidence="2" key="2">
    <citation type="submission" date="2010-04" db="EMBL/GenBank/DDBJ databases">
        <title>Genome sequence of Salinibacter ruber M8.</title>
        <authorList>
            <consortium name="Genoscope"/>
        </authorList>
    </citation>
    <scope>NUCLEOTIDE SEQUENCE [LARGE SCALE GENOMIC DNA]</scope>
    <source>
        <strain evidence="2">M8</strain>
        <plasmid evidence="2">pSR61</plasmid>
    </source>
</reference>
<accession>D5H4D0</accession>
<proteinExistence type="predicted"/>
<keyword evidence="1" id="KW-0614">Plasmid</keyword>
<dbReference type="RefSeq" id="WP_013060370.1">
    <property type="nucleotide sequence ID" value="NC_014030.1"/>
</dbReference>
<name>D5H4D0_SALRM</name>
<dbReference type="HOGENOM" id="CLU_2467219_0_0_10"/>
<dbReference type="KEGG" id="srm:SRM_p61014"/>
<protein>
    <submittedName>
        <fullName evidence="1">Uncharacterized protein</fullName>
    </submittedName>
</protein>
<evidence type="ECO:0000313" key="1">
    <source>
        <dbReference type="EMBL" id="CBH22770.1"/>
    </source>
</evidence>
<dbReference type="EMBL" id="FP565812">
    <property type="protein sequence ID" value="CBH22770.1"/>
    <property type="molecule type" value="Genomic_DNA"/>
</dbReference>
<sequence length="88" mass="9131">MDDLKDKLLSAARAAGRLDGTTVEIEAEVDTDRARQALSSLRGRNADAIRNADAMEGGVSLGIFPGAALSEAIKLAVLYGLARSSGTK</sequence>
<dbReference type="Proteomes" id="UP000000933">
    <property type="component" value="Plasmid pSR61"/>
</dbReference>
<dbReference type="AlphaFoldDB" id="D5H4D0"/>
<gene>
    <name evidence="1" type="ORF">SRM_p61014</name>
</gene>
<reference evidence="1 2" key="1">
    <citation type="journal article" date="2010" name="ISME J.">
        <title>Fine-scale evolution: genomic, phenotypic and ecological differentiation in two coexisting Salinibacter ruber strains.</title>
        <authorList>
            <person name="Pena A."/>
            <person name="Teeling H."/>
            <person name="Huerta-Cepas J."/>
            <person name="Santos F."/>
            <person name="Yarza P."/>
            <person name="Brito-Echeverria J."/>
            <person name="Lucio M."/>
            <person name="Schmitt-Kopplin P."/>
            <person name="Meseguer I."/>
            <person name="Schenowitz C."/>
            <person name="Dossat C."/>
            <person name="Barbe V."/>
            <person name="Dopazo J."/>
            <person name="Rossello-Mora R."/>
            <person name="Schuler M."/>
            <person name="Glockner F.O."/>
            <person name="Amann R."/>
            <person name="Gabaldon T."/>
            <person name="Anton J."/>
        </authorList>
    </citation>
    <scope>NUCLEOTIDE SEQUENCE [LARGE SCALE GENOMIC DNA]</scope>
    <source>
        <strain evidence="1 2">M8</strain>
        <plasmid evidence="2">pSR61</plasmid>
    </source>
</reference>
<evidence type="ECO:0000313" key="2">
    <source>
        <dbReference type="Proteomes" id="UP000000933"/>
    </source>
</evidence>
<geneLocation type="plasmid" evidence="1 2">
    <name>pSR61</name>
</geneLocation>